<evidence type="ECO:0000256" key="1">
    <source>
        <dbReference type="SAM" id="Phobius"/>
    </source>
</evidence>
<feature type="non-terminal residue" evidence="2">
    <location>
        <position position="96"/>
    </location>
</feature>
<comment type="caution">
    <text evidence="2">The sequence shown here is derived from an EMBL/GenBank/DDBJ whole genome shotgun (WGS) entry which is preliminary data.</text>
</comment>
<accession>A0A1V9XE25</accession>
<proteinExistence type="predicted"/>
<protein>
    <submittedName>
        <fullName evidence="2">Uncharacterized protein</fullName>
    </submittedName>
</protein>
<feature type="transmembrane region" description="Helical" evidence="1">
    <location>
        <begin position="74"/>
        <end position="93"/>
    </location>
</feature>
<keyword evidence="1" id="KW-1133">Transmembrane helix</keyword>
<keyword evidence="1" id="KW-0472">Membrane</keyword>
<dbReference type="InParanoid" id="A0A1V9XE25"/>
<feature type="non-terminal residue" evidence="2">
    <location>
        <position position="1"/>
    </location>
</feature>
<dbReference type="EMBL" id="MNPL01013557">
    <property type="protein sequence ID" value="OQR71784.1"/>
    <property type="molecule type" value="Genomic_DNA"/>
</dbReference>
<evidence type="ECO:0000313" key="3">
    <source>
        <dbReference type="Proteomes" id="UP000192247"/>
    </source>
</evidence>
<name>A0A1V9XE25_9ACAR</name>
<dbReference type="Proteomes" id="UP000192247">
    <property type="component" value="Unassembled WGS sequence"/>
</dbReference>
<sequence>IDLHVFPLPNFLSSSTEAYVKARCQLVASALICTNHRYTFYIKAETSDKVLRVSKSFKNMFHGFWLRTTATMRALLAFLAVLVGVASAGYPAYGGY</sequence>
<dbReference type="AlphaFoldDB" id="A0A1V9XE25"/>
<keyword evidence="3" id="KW-1185">Reference proteome</keyword>
<gene>
    <name evidence="2" type="ORF">BIW11_10784</name>
</gene>
<evidence type="ECO:0000313" key="2">
    <source>
        <dbReference type="EMBL" id="OQR71784.1"/>
    </source>
</evidence>
<keyword evidence="1" id="KW-0812">Transmembrane</keyword>
<reference evidence="2 3" key="1">
    <citation type="journal article" date="2017" name="Gigascience">
        <title>Draft genome of the honey bee ectoparasitic mite, Tropilaelaps mercedesae, is shaped by the parasitic life history.</title>
        <authorList>
            <person name="Dong X."/>
            <person name="Armstrong S.D."/>
            <person name="Xia D."/>
            <person name="Makepeace B.L."/>
            <person name="Darby A.C."/>
            <person name="Kadowaki T."/>
        </authorList>
    </citation>
    <scope>NUCLEOTIDE SEQUENCE [LARGE SCALE GENOMIC DNA]</scope>
    <source>
        <strain evidence="2">Wuxi-XJTLU</strain>
    </source>
</reference>
<organism evidence="2 3">
    <name type="scientific">Tropilaelaps mercedesae</name>
    <dbReference type="NCBI Taxonomy" id="418985"/>
    <lineage>
        <taxon>Eukaryota</taxon>
        <taxon>Metazoa</taxon>
        <taxon>Ecdysozoa</taxon>
        <taxon>Arthropoda</taxon>
        <taxon>Chelicerata</taxon>
        <taxon>Arachnida</taxon>
        <taxon>Acari</taxon>
        <taxon>Parasitiformes</taxon>
        <taxon>Mesostigmata</taxon>
        <taxon>Gamasina</taxon>
        <taxon>Dermanyssoidea</taxon>
        <taxon>Laelapidae</taxon>
        <taxon>Tropilaelaps</taxon>
    </lineage>
</organism>